<feature type="region of interest" description="Disordered" evidence="1">
    <location>
        <begin position="218"/>
        <end position="275"/>
    </location>
</feature>
<dbReference type="STRING" id="3818.A0A445CL98"/>
<feature type="compositionally biased region" description="Basic and acidic residues" evidence="1">
    <location>
        <begin position="227"/>
        <end position="239"/>
    </location>
</feature>
<dbReference type="EMBL" id="SDMP01000006">
    <property type="protein sequence ID" value="RYR51678.1"/>
    <property type="molecule type" value="Genomic_DNA"/>
</dbReference>
<keyword evidence="3" id="KW-1185">Reference proteome</keyword>
<comment type="caution">
    <text evidence="2">The sequence shown here is derived from an EMBL/GenBank/DDBJ whole genome shotgun (WGS) entry which is preliminary data.</text>
</comment>
<proteinExistence type="predicted"/>
<organism evidence="2 3">
    <name type="scientific">Arachis hypogaea</name>
    <name type="common">Peanut</name>
    <dbReference type="NCBI Taxonomy" id="3818"/>
    <lineage>
        <taxon>Eukaryota</taxon>
        <taxon>Viridiplantae</taxon>
        <taxon>Streptophyta</taxon>
        <taxon>Embryophyta</taxon>
        <taxon>Tracheophyta</taxon>
        <taxon>Spermatophyta</taxon>
        <taxon>Magnoliopsida</taxon>
        <taxon>eudicotyledons</taxon>
        <taxon>Gunneridae</taxon>
        <taxon>Pentapetalae</taxon>
        <taxon>rosids</taxon>
        <taxon>fabids</taxon>
        <taxon>Fabales</taxon>
        <taxon>Fabaceae</taxon>
        <taxon>Papilionoideae</taxon>
        <taxon>50 kb inversion clade</taxon>
        <taxon>dalbergioids sensu lato</taxon>
        <taxon>Dalbergieae</taxon>
        <taxon>Pterocarpus clade</taxon>
        <taxon>Arachis</taxon>
    </lineage>
</organism>
<dbReference type="AlphaFoldDB" id="A0A445CL98"/>
<dbReference type="PANTHER" id="PTHR34055">
    <property type="entry name" value="OS09G0491596 PROTEIN"/>
    <property type="match status" value="1"/>
</dbReference>
<dbReference type="Proteomes" id="UP000289738">
    <property type="component" value="Chromosome A06"/>
</dbReference>
<protein>
    <submittedName>
        <fullName evidence="2">Uncharacterized protein</fullName>
    </submittedName>
</protein>
<gene>
    <name evidence="2" type="ORF">Ahy_A06g026655</name>
</gene>
<evidence type="ECO:0000313" key="2">
    <source>
        <dbReference type="EMBL" id="RYR51678.1"/>
    </source>
</evidence>
<accession>A0A445CL98</accession>
<dbReference type="Gene3D" id="1.25.70.10">
    <property type="entry name" value="Transcription termination factor 3, mitochondrial"/>
    <property type="match status" value="1"/>
</dbReference>
<feature type="compositionally biased region" description="Basic residues" evidence="1">
    <location>
        <begin position="259"/>
        <end position="268"/>
    </location>
</feature>
<dbReference type="PANTHER" id="PTHR34055:SF7">
    <property type="entry name" value="NEUROFILAMENT MEDIUM POLYPEPTIDE-LIKE"/>
    <property type="match status" value="1"/>
</dbReference>
<evidence type="ECO:0000256" key="1">
    <source>
        <dbReference type="SAM" id="MobiDB-lite"/>
    </source>
</evidence>
<sequence length="299" mass="33801">MGKIFKDAPQVFRYESGVLVSKFQSYEELGVASSTLVKDNPEGMQNWAVGRKIQPYPEDKEMRALKTEFLKTKFLLSLGYEENSEGIKQAFKLFRGKGDELQERYDFIVNAGLDAKDVREMIKASPQILNQTTDMINTKIEGRGKGKKDTVIVEPEDPRNGEEEKLPAFRRRGRPIKPLMDDVEEVEATENIEKDEEIVIGNENGSTKDLKTQVITVNKRKRKRSVQTKEKKDLAKEENGNQVKPNPDDSVKPAGFRHNGSRRKNKPHRAAEAGVDCKNELTLGGGCRLSVGRSMLMNM</sequence>
<name>A0A445CL98_ARAHY</name>
<feature type="region of interest" description="Disordered" evidence="1">
    <location>
        <begin position="142"/>
        <end position="163"/>
    </location>
</feature>
<dbReference type="InterPro" id="IPR038538">
    <property type="entry name" value="MTERF_sf"/>
</dbReference>
<reference evidence="2 3" key="1">
    <citation type="submission" date="2019-01" db="EMBL/GenBank/DDBJ databases">
        <title>Sequencing of cultivated peanut Arachis hypogaea provides insights into genome evolution and oil improvement.</title>
        <authorList>
            <person name="Chen X."/>
        </authorList>
    </citation>
    <scope>NUCLEOTIDE SEQUENCE [LARGE SCALE GENOMIC DNA]</scope>
    <source>
        <strain evidence="3">cv. Fuhuasheng</strain>
        <tissue evidence="2">Leaves</tissue>
    </source>
</reference>
<evidence type="ECO:0000313" key="3">
    <source>
        <dbReference type="Proteomes" id="UP000289738"/>
    </source>
</evidence>